<evidence type="ECO:0000313" key="2">
    <source>
        <dbReference type="EMBL" id="AEE53813.1"/>
    </source>
</evidence>
<evidence type="ECO:0000313" key="3">
    <source>
        <dbReference type="Proteomes" id="UP000008461"/>
    </source>
</evidence>
<sequence>MKKPINISQILALGSFFSIVVLLLGINLMKNTMNGRVYTTDPEDDLWLKLEYKRISKSGELKPFTGLTMTVQYIDSLIFIPATTPRVEITGDKVLVDNIRIYRGNSSKHLILSNKFHYRVKTSEQDSIKSEPYALKKGGLTIKVYYRELYSITSNEHVKTIVHKGVFKADQVYIYASANTARFNVEAKHLRLHLEKPVLYQTANPIANTKHQFDDQHIQYVNQPLRVVGKADLVEAINNSASILDLTQLHCRHVHADYSYAKYSILEAAPTQLFSYIIPREDEKHHSEMMCKSKALVTKAHYIPELELVERFH</sequence>
<protein>
    <submittedName>
        <fullName evidence="2">Uncharacterized protein</fullName>
    </submittedName>
</protein>
<proteinExistence type="predicted"/>
<organism evidence="2 3">
    <name type="scientific">Haliscomenobacter hydrossis (strain ATCC 27775 / DSM 1100 / LMG 10767 / O)</name>
    <dbReference type="NCBI Taxonomy" id="760192"/>
    <lineage>
        <taxon>Bacteria</taxon>
        <taxon>Pseudomonadati</taxon>
        <taxon>Bacteroidota</taxon>
        <taxon>Saprospiria</taxon>
        <taxon>Saprospirales</taxon>
        <taxon>Haliscomenobacteraceae</taxon>
        <taxon>Haliscomenobacter</taxon>
    </lineage>
</organism>
<dbReference type="Proteomes" id="UP000008461">
    <property type="component" value="Chromosome"/>
</dbReference>
<dbReference type="RefSeq" id="WP_013768340.1">
    <property type="nucleotide sequence ID" value="NC_015510.1"/>
</dbReference>
<keyword evidence="3" id="KW-1185">Reference proteome</keyword>
<keyword evidence="1" id="KW-1133">Transmembrane helix</keyword>
<reference evidence="2 3" key="1">
    <citation type="journal article" date="2011" name="Stand. Genomic Sci.">
        <title>Complete genome sequence of Haliscomenobacter hydrossis type strain (O).</title>
        <authorList>
            <consortium name="US DOE Joint Genome Institute (JGI-PGF)"/>
            <person name="Daligault H."/>
            <person name="Lapidus A."/>
            <person name="Zeytun A."/>
            <person name="Nolan M."/>
            <person name="Lucas S."/>
            <person name="Del Rio T.G."/>
            <person name="Tice H."/>
            <person name="Cheng J.F."/>
            <person name="Tapia R."/>
            <person name="Han C."/>
            <person name="Goodwin L."/>
            <person name="Pitluck S."/>
            <person name="Liolios K."/>
            <person name="Pagani I."/>
            <person name="Ivanova N."/>
            <person name="Huntemann M."/>
            <person name="Mavromatis K."/>
            <person name="Mikhailova N."/>
            <person name="Pati A."/>
            <person name="Chen A."/>
            <person name="Palaniappan K."/>
            <person name="Land M."/>
            <person name="Hauser L."/>
            <person name="Brambilla E.M."/>
            <person name="Rohde M."/>
            <person name="Verbarg S."/>
            <person name="Goker M."/>
            <person name="Bristow J."/>
            <person name="Eisen J.A."/>
            <person name="Markowitz V."/>
            <person name="Hugenholtz P."/>
            <person name="Kyrpides N.C."/>
            <person name="Klenk H.P."/>
            <person name="Woyke T."/>
        </authorList>
    </citation>
    <scope>NUCLEOTIDE SEQUENCE [LARGE SCALE GENOMIC DNA]</scope>
    <source>
        <strain evidence="3">ATCC 27775 / DSM 1100 / LMG 10767 / O</strain>
    </source>
</reference>
<gene>
    <name evidence="2" type="ordered locus">Halhy_5990</name>
</gene>
<dbReference type="AlphaFoldDB" id="F4L1B6"/>
<keyword evidence="1" id="KW-0812">Transmembrane</keyword>
<evidence type="ECO:0000256" key="1">
    <source>
        <dbReference type="SAM" id="Phobius"/>
    </source>
</evidence>
<dbReference type="EMBL" id="CP002691">
    <property type="protein sequence ID" value="AEE53813.1"/>
    <property type="molecule type" value="Genomic_DNA"/>
</dbReference>
<dbReference type="STRING" id="760192.Halhy_5990"/>
<reference key="2">
    <citation type="submission" date="2011-04" db="EMBL/GenBank/DDBJ databases">
        <title>Complete sequence of chromosome of Haliscomenobacter hydrossis DSM 1100.</title>
        <authorList>
            <consortium name="US DOE Joint Genome Institute (JGI-PGF)"/>
            <person name="Lucas S."/>
            <person name="Han J."/>
            <person name="Lapidus A."/>
            <person name="Bruce D."/>
            <person name="Goodwin L."/>
            <person name="Pitluck S."/>
            <person name="Peters L."/>
            <person name="Kyrpides N."/>
            <person name="Mavromatis K."/>
            <person name="Ivanova N."/>
            <person name="Ovchinnikova G."/>
            <person name="Pagani I."/>
            <person name="Daligault H."/>
            <person name="Detter J.C."/>
            <person name="Han C."/>
            <person name="Land M."/>
            <person name="Hauser L."/>
            <person name="Markowitz V."/>
            <person name="Cheng J.-F."/>
            <person name="Hugenholtz P."/>
            <person name="Woyke T."/>
            <person name="Wu D."/>
            <person name="Verbarg S."/>
            <person name="Frueling A."/>
            <person name="Brambilla E."/>
            <person name="Klenk H.-P."/>
            <person name="Eisen J.A."/>
        </authorList>
    </citation>
    <scope>NUCLEOTIDE SEQUENCE</scope>
    <source>
        <strain>DSM 1100</strain>
    </source>
</reference>
<feature type="transmembrane region" description="Helical" evidence="1">
    <location>
        <begin position="6"/>
        <end position="26"/>
    </location>
</feature>
<name>F4L1B6_HALH1</name>
<keyword evidence="1" id="KW-0472">Membrane</keyword>
<dbReference type="HOGENOM" id="CLU_887866_0_0_10"/>
<dbReference type="KEGG" id="hhy:Halhy_5990"/>
<dbReference type="Gene3D" id="2.160.20.120">
    <property type="match status" value="1"/>
</dbReference>
<accession>F4L1B6</accession>